<keyword evidence="4 8" id="KW-1133">Transmembrane helix</keyword>
<dbReference type="PROSITE" id="PS50954">
    <property type="entry name" value="LEM"/>
    <property type="match status" value="1"/>
</dbReference>
<evidence type="ECO:0000259" key="9">
    <source>
        <dbReference type="PROSITE" id="PS50954"/>
    </source>
</evidence>
<accession>A0A482XQ47</accession>
<dbReference type="InterPro" id="IPR041885">
    <property type="entry name" value="MAN1_winged_helix_dom"/>
</dbReference>
<proteinExistence type="predicted"/>
<dbReference type="GO" id="GO:0030514">
    <property type="term" value="P:negative regulation of BMP signaling pathway"/>
    <property type="evidence" value="ECO:0007669"/>
    <property type="project" value="TreeGrafter"/>
</dbReference>
<dbReference type="InterPro" id="IPR035979">
    <property type="entry name" value="RBD_domain_sf"/>
</dbReference>
<dbReference type="Gene3D" id="3.30.70.330">
    <property type="match status" value="1"/>
</dbReference>
<evidence type="ECO:0000256" key="6">
    <source>
        <dbReference type="ARBA" id="ARBA00023242"/>
    </source>
</evidence>
<dbReference type="SMART" id="SM00540">
    <property type="entry name" value="LEM"/>
    <property type="match status" value="1"/>
</dbReference>
<dbReference type="Proteomes" id="UP000291343">
    <property type="component" value="Unassembled WGS sequence"/>
</dbReference>
<feature type="transmembrane region" description="Helical" evidence="8">
    <location>
        <begin position="295"/>
        <end position="316"/>
    </location>
</feature>
<keyword evidence="11" id="KW-1185">Reference proteome</keyword>
<organism evidence="10 11">
    <name type="scientific">Laodelphax striatellus</name>
    <name type="common">Small brown planthopper</name>
    <name type="synonym">Delphax striatella</name>
    <dbReference type="NCBI Taxonomy" id="195883"/>
    <lineage>
        <taxon>Eukaryota</taxon>
        <taxon>Metazoa</taxon>
        <taxon>Ecdysozoa</taxon>
        <taxon>Arthropoda</taxon>
        <taxon>Hexapoda</taxon>
        <taxon>Insecta</taxon>
        <taxon>Pterygota</taxon>
        <taxon>Neoptera</taxon>
        <taxon>Paraneoptera</taxon>
        <taxon>Hemiptera</taxon>
        <taxon>Auchenorrhyncha</taxon>
        <taxon>Fulgoroidea</taxon>
        <taxon>Delphacidae</taxon>
        <taxon>Criomorphinae</taxon>
        <taxon>Laodelphax</taxon>
    </lineage>
</organism>
<dbReference type="GO" id="GO:0006998">
    <property type="term" value="P:nuclear envelope organization"/>
    <property type="evidence" value="ECO:0007669"/>
    <property type="project" value="TreeGrafter"/>
</dbReference>
<comment type="caution">
    <text evidence="10">The sequence shown here is derived from an EMBL/GenBank/DDBJ whole genome shotgun (WGS) entry which is preliminary data.</text>
</comment>
<evidence type="ECO:0000256" key="1">
    <source>
        <dbReference type="ARBA" id="ARBA00004473"/>
    </source>
</evidence>
<evidence type="ECO:0000256" key="8">
    <source>
        <dbReference type="SAM" id="Phobius"/>
    </source>
</evidence>
<dbReference type="InterPro" id="IPR052277">
    <property type="entry name" value="INM_ESCRT-Associated"/>
</dbReference>
<dbReference type="InterPro" id="IPR034394">
    <property type="entry name" value="Man1_RRM"/>
</dbReference>
<dbReference type="EMBL" id="QKKF02002849">
    <property type="protein sequence ID" value="RZF48103.1"/>
    <property type="molecule type" value="Genomic_DNA"/>
</dbReference>
<dbReference type="PANTHER" id="PTHR13428">
    <property type="entry name" value="INNER NUCLEAR MEMBRANE PROTEIN MAN1 LEM DOMAIN CONTAINING PROTEIN"/>
    <property type="match status" value="1"/>
</dbReference>
<dbReference type="InterPro" id="IPR018996">
    <property type="entry name" value="Man1/Src1-like_C"/>
</dbReference>
<feature type="compositionally biased region" description="Polar residues" evidence="7">
    <location>
        <begin position="121"/>
        <end position="136"/>
    </location>
</feature>
<dbReference type="InParanoid" id="A0A482XQ47"/>
<dbReference type="InterPro" id="IPR003887">
    <property type="entry name" value="LEM_dom"/>
</dbReference>
<dbReference type="OrthoDB" id="118234at2759"/>
<evidence type="ECO:0000256" key="7">
    <source>
        <dbReference type="SAM" id="MobiDB-lite"/>
    </source>
</evidence>
<dbReference type="Pfam" id="PF03020">
    <property type="entry name" value="LEM"/>
    <property type="match status" value="1"/>
</dbReference>
<keyword evidence="5 8" id="KW-0472">Membrane</keyword>
<sequence length="710" mass="79701">MADLDSLSDAELRKKLSEYNFPAAAITGTTRKIYIKKLKQLMDQSVLNDTAPNRSSAKFSSGESSEDELKKPATRSKKNTPSKVISPAKTTRRRSPGRSAGNYNGETHTFSGDEQVDNAHDSPSINASHENRSSLLNKVPSRRSLHPDSDLSFGRARCQLPAYENGLNNADLEGTNRSFTSSASRLSRGLDGSLLFPSATLSEGRFKSRFLNNDNTTSSLAAKPLSDSNFISELKSRYGGNKSASSTFTSRFGNEVKESDDEDHIASTVSHSTSTRPRYHKWSAAENPWWKNSSVVSMSLVGVLGVFFLIIFLFYLSVTRKDAAISSPDTHFPICRGDSSGTDCIRHNEIQPLMEIFRLIYSELHNHVVKLKCDNPERRTAVMLRQLGQHLITNGKMNVWDFDDHADNNLRVLIKANPQWGITIDNDLLDIPEPDLPISCTFKSNFVYLLGLSFKLILVGLLLLCCYKAVEWWLSRKDEHKRQVFKLVEQIINMVSAHCAEGRERFVAINHVRDQLIPPQQRASMHSVWEEAVAYLESKESRIRTEVQLVSGEEFRVWRWLPAPGAPGGAGAPRRKVWQGQAFETMEGSVNSLTYSPTPCLKIRHMFDPEVETGSDWMNHVRNAILEKCEKAKVVHVAVDRSSTEGCVYVKCSSPEEAGKAYKALHGSWFDSKLVTVKYLRLERYHERFPEAAGLSVPLRPSNDEKLSLQ</sequence>
<dbReference type="SUPFAM" id="SSF54928">
    <property type="entry name" value="RNA-binding domain, RBD"/>
    <property type="match status" value="1"/>
</dbReference>
<dbReference type="FunCoup" id="A0A482XQ47">
    <property type="interactions" value="1396"/>
</dbReference>
<evidence type="ECO:0000313" key="11">
    <source>
        <dbReference type="Proteomes" id="UP000291343"/>
    </source>
</evidence>
<dbReference type="FunFam" id="1.10.720.40:FF:000001">
    <property type="entry name" value="LEM domain containing 2, isoform CRA_a"/>
    <property type="match status" value="1"/>
</dbReference>
<dbReference type="GO" id="GO:0031490">
    <property type="term" value="F:chromatin DNA binding"/>
    <property type="evidence" value="ECO:0007669"/>
    <property type="project" value="TreeGrafter"/>
</dbReference>
<dbReference type="Pfam" id="PF09402">
    <property type="entry name" value="MSC"/>
    <property type="match status" value="1"/>
</dbReference>
<keyword evidence="6" id="KW-0539">Nucleus</keyword>
<dbReference type="Gene3D" id="1.10.10.1180">
    <property type="entry name" value="MAN1, winged-helix domain"/>
    <property type="match status" value="1"/>
</dbReference>
<evidence type="ECO:0000256" key="5">
    <source>
        <dbReference type="ARBA" id="ARBA00023136"/>
    </source>
</evidence>
<evidence type="ECO:0000256" key="2">
    <source>
        <dbReference type="ARBA" id="ARBA00022553"/>
    </source>
</evidence>
<dbReference type="GO" id="GO:0005637">
    <property type="term" value="C:nuclear inner membrane"/>
    <property type="evidence" value="ECO:0007669"/>
    <property type="project" value="UniProtKB-SubCell"/>
</dbReference>
<gene>
    <name evidence="10" type="ORF">LSTR_LSTR002169</name>
</gene>
<dbReference type="SUPFAM" id="SSF63451">
    <property type="entry name" value="LEM domain"/>
    <property type="match status" value="1"/>
</dbReference>
<feature type="region of interest" description="Disordered" evidence="7">
    <location>
        <begin position="46"/>
        <end position="152"/>
    </location>
</feature>
<feature type="transmembrane region" description="Helical" evidence="8">
    <location>
        <begin position="446"/>
        <end position="467"/>
    </location>
</feature>
<dbReference type="CDD" id="cd12934">
    <property type="entry name" value="LEM"/>
    <property type="match status" value="1"/>
</dbReference>
<dbReference type="AlphaFoldDB" id="A0A482XQ47"/>
<dbReference type="STRING" id="195883.A0A482XQ47"/>
<evidence type="ECO:0000256" key="3">
    <source>
        <dbReference type="ARBA" id="ARBA00022692"/>
    </source>
</evidence>
<keyword evidence="3 8" id="KW-0812">Transmembrane</keyword>
<reference evidence="10 11" key="1">
    <citation type="journal article" date="2017" name="Gigascience">
        <title>Genome sequence of the small brown planthopper, Laodelphax striatellus.</title>
        <authorList>
            <person name="Zhu J."/>
            <person name="Jiang F."/>
            <person name="Wang X."/>
            <person name="Yang P."/>
            <person name="Bao Y."/>
            <person name="Zhao W."/>
            <person name="Wang W."/>
            <person name="Lu H."/>
            <person name="Wang Q."/>
            <person name="Cui N."/>
            <person name="Li J."/>
            <person name="Chen X."/>
            <person name="Luo L."/>
            <person name="Yu J."/>
            <person name="Kang L."/>
            <person name="Cui F."/>
        </authorList>
    </citation>
    <scope>NUCLEOTIDE SEQUENCE [LARGE SCALE GENOMIC DNA]</scope>
    <source>
        <strain evidence="10">Lst14</strain>
    </source>
</reference>
<evidence type="ECO:0000256" key="4">
    <source>
        <dbReference type="ARBA" id="ARBA00022989"/>
    </source>
</evidence>
<dbReference type="PANTHER" id="PTHR13428:SF12">
    <property type="entry name" value="INNER NUCLEAR MEMBRANE PROTEIN MAN1"/>
    <property type="match status" value="1"/>
</dbReference>
<dbReference type="Gene3D" id="1.10.720.40">
    <property type="match status" value="1"/>
</dbReference>
<name>A0A482XQ47_LAOST</name>
<dbReference type="InterPro" id="IPR012677">
    <property type="entry name" value="Nucleotide-bd_a/b_plait_sf"/>
</dbReference>
<comment type="subcellular location">
    <subcellularLocation>
        <location evidence="1">Nucleus inner membrane</location>
        <topology evidence="1">Multi-pass membrane protein</topology>
    </subcellularLocation>
</comment>
<dbReference type="CDD" id="cd12286">
    <property type="entry name" value="RRM_Man1"/>
    <property type="match status" value="1"/>
</dbReference>
<dbReference type="InterPro" id="IPR011015">
    <property type="entry name" value="LEM/LEM-like_dom_sf"/>
</dbReference>
<feature type="compositionally biased region" description="Polar residues" evidence="7">
    <location>
        <begin position="101"/>
        <end position="112"/>
    </location>
</feature>
<protein>
    <recommendedName>
        <fullName evidence="9">LEM domain-containing protein</fullName>
    </recommendedName>
</protein>
<dbReference type="SMR" id="A0A482XQ47"/>
<evidence type="ECO:0000313" key="10">
    <source>
        <dbReference type="EMBL" id="RZF48103.1"/>
    </source>
</evidence>
<dbReference type="FunFam" id="3.30.70.330:FF:000176">
    <property type="entry name" value="Inner nuclear membrane protein Man1"/>
    <property type="match status" value="1"/>
</dbReference>
<feature type="domain" description="LEM" evidence="9">
    <location>
        <begin position="1"/>
        <end position="45"/>
    </location>
</feature>
<keyword evidence="2" id="KW-0597">Phosphoprotein</keyword>